<dbReference type="Gene3D" id="3.40.50.10900">
    <property type="entry name" value="PAC-like subunit"/>
    <property type="match status" value="1"/>
</dbReference>
<dbReference type="SUPFAM" id="SSF159659">
    <property type="entry name" value="Cgl1923-like"/>
    <property type="match status" value="1"/>
</dbReference>
<dbReference type="AlphaFoldDB" id="A0A1H0NWL6"/>
<dbReference type="RefSeq" id="WP_091782466.1">
    <property type="nucleotide sequence ID" value="NZ_LT629711.1"/>
</dbReference>
<dbReference type="InterPro" id="IPR019151">
    <property type="entry name" value="Proteasome_assmbl_chaperone_2"/>
</dbReference>
<organism evidence="1 2">
    <name type="scientific">Pedococcus dokdonensis</name>
    <dbReference type="NCBI Taxonomy" id="443156"/>
    <lineage>
        <taxon>Bacteria</taxon>
        <taxon>Bacillati</taxon>
        <taxon>Actinomycetota</taxon>
        <taxon>Actinomycetes</taxon>
        <taxon>Micrococcales</taxon>
        <taxon>Intrasporangiaceae</taxon>
        <taxon>Pedococcus</taxon>
    </lineage>
</organism>
<sequence>MIELEDVPELNNPVVIAAFEGWNDAGEAATAVIDHLVDVWDADAIAALDPEDFYDFQVNRPRVVLEDGRRRIHWRTTRVLVARSSGLDRDVVLIQGIEPSFRWRAFTIELMEFAQEVGASTVITLGALMADVAHTRPIPVTATSDDDDVIHRFDLEPSRYEGPTGIVGVLADAATQSGMQSVSCWAAVPHYAGHSPSPKATLALVSRLEELLDATIPHGDLAEGAKAWERGINELADTDEEVAEYVQSLEEAQDTADLPEASGDAIAREFERYLRRRGQEGPG</sequence>
<reference evidence="2" key="1">
    <citation type="submission" date="2016-10" db="EMBL/GenBank/DDBJ databases">
        <authorList>
            <person name="Varghese N."/>
            <person name="Submissions S."/>
        </authorList>
    </citation>
    <scope>NUCLEOTIDE SEQUENCE [LARGE SCALE GENOMIC DNA]</scope>
    <source>
        <strain evidence="2">DSM 22329</strain>
    </source>
</reference>
<dbReference type="Proteomes" id="UP000199077">
    <property type="component" value="Chromosome I"/>
</dbReference>
<accession>A0A1H0NWL6</accession>
<evidence type="ECO:0000313" key="2">
    <source>
        <dbReference type="Proteomes" id="UP000199077"/>
    </source>
</evidence>
<dbReference type="STRING" id="443156.SAMN04489867_1060"/>
<dbReference type="PIRSF" id="PIRSF028754">
    <property type="entry name" value="UCP028754"/>
    <property type="match status" value="1"/>
</dbReference>
<dbReference type="InterPro" id="IPR008492">
    <property type="entry name" value="Rv2714-like"/>
</dbReference>
<dbReference type="PANTHER" id="PTHR35610">
    <property type="entry name" value="3-ISOPROPYLMALATE DEHYDRATASE-RELATED"/>
    <property type="match status" value="1"/>
</dbReference>
<dbReference type="EMBL" id="LT629711">
    <property type="protein sequence ID" value="SDO96938.1"/>
    <property type="molecule type" value="Genomic_DNA"/>
</dbReference>
<evidence type="ECO:0000313" key="1">
    <source>
        <dbReference type="EMBL" id="SDO96938.1"/>
    </source>
</evidence>
<dbReference type="GO" id="GO:0000502">
    <property type="term" value="C:proteasome complex"/>
    <property type="evidence" value="ECO:0007669"/>
    <property type="project" value="UniProtKB-KW"/>
</dbReference>
<proteinExistence type="predicted"/>
<dbReference type="Pfam" id="PF09754">
    <property type="entry name" value="PAC2"/>
    <property type="match status" value="1"/>
</dbReference>
<dbReference type="InterPro" id="IPR038389">
    <property type="entry name" value="PSMG2_sf"/>
</dbReference>
<keyword evidence="2" id="KW-1185">Reference proteome</keyword>
<protein>
    <submittedName>
        <fullName evidence="1">Proteasome assembly chaperone (PAC2) family protein</fullName>
    </submittedName>
</protein>
<name>A0A1H0NWL6_9MICO</name>
<keyword evidence="1" id="KW-0647">Proteasome</keyword>
<dbReference type="OrthoDB" id="150941at2"/>
<gene>
    <name evidence="1" type="ORF">SAMN04489867_1060</name>
</gene>